<evidence type="ECO:0000256" key="1">
    <source>
        <dbReference type="SAM" id="Phobius"/>
    </source>
</evidence>
<protein>
    <submittedName>
        <fullName evidence="2">Uncharacterized protein</fullName>
    </submittedName>
</protein>
<dbReference type="AlphaFoldDB" id="A0A5C4ZXQ5"/>
<sequence length="61" mass="7036">MNPYFQKEFAFFFFYNPIHLFIHSCPGVGSGLLFVTGLAKKLYKISHTLSLVNMHFHNSTP</sequence>
<reference evidence="2 3" key="1">
    <citation type="submission" date="2019-06" db="EMBL/GenBank/DDBJ databases">
        <title>Biocontrol Bacillus strains from Vietnam.</title>
        <authorList>
            <person name="Borriss R."/>
            <person name="Lasch P."/>
            <person name="Thanh Tam L.T."/>
            <person name="Luong P.T."/>
            <person name="Phuong Thao L.T."/>
            <person name="Kim Chung L.T."/>
        </authorList>
    </citation>
    <scope>NUCLEOTIDE SEQUENCE [LARGE SCALE GENOMIC DNA]</scope>
    <source>
        <strain evidence="2 3">SN1</strain>
    </source>
</reference>
<evidence type="ECO:0000313" key="3">
    <source>
        <dbReference type="Proteomes" id="UP000312495"/>
    </source>
</evidence>
<evidence type="ECO:0000313" key="2">
    <source>
        <dbReference type="EMBL" id="TNP10791.1"/>
    </source>
</evidence>
<accession>A0A5C4ZXQ5</accession>
<feature type="transmembrane region" description="Helical" evidence="1">
    <location>
        <begin position="20"/>
        <end position="39"/>
    </location>
</feature>
<keyword evidence="1" id="KW-0472">Membrane</keyword>
<dbReference type="Proteomes" id="UP000312495">
    <property type="component" value="Unassembled WGS sequence"/>
</dbReference>
<proteinExistence type="predicted"/>
<name>A0A5C4ZXQ5_9BACI</name>
<gene>
    <name evidence="2" type="ORF">FHY71_26605</name>
</gene>
<keyword evidence="1" id="KW-0812">Transmembrane</keyword>
<dbReference type="EMBL" id="VEPV01000018">
    <property type="protein sequence ID" value="TNP10791.1"/>
    <property type="molecule type" value="Genomic_DNA"/>
</dbReference>
<keyword evidence="1" id="KW-1133">Transmembrane helix</keyword>
<organism evidence="2 3">
    <name type="scientific">Bacillus tropicus</name>
    <dbReference type="NCBI Taxonomy" id="2026188"/>
    <lineage>
        <taxon>Bacteria</taxon>
        <taxon>Bacillati</taxon>
        <taxon>Bacillota</taxon>
        <taxon>Bacilli</taxon>
        <taxon>Bacillales</taxon>
        <taxon>Bacillaceae</taxon>
        <taxon>Bacillus</taxon>
        <taxon>Bacillus cereus group</taxon>
    </lineage>
</organism>
<comment type="caution">
    <text evidence="2">The sequence shown here is derived from an EMBL/GenBank/DDBJ whole genome shotgun (WGS) entry which is preliminary data.</text>
</comment>